<feature type="compositionally biased region" description="Basic and acidic residues" evidence="2">
    <location>
        <begin position="495"/>
        <end position="509"/>
    </location>
</feature>
<dbReference type="RefSeq" id="WP_077807864.1">
    <property type="nucleotide sequence ID" value="NZ_BJXS01000001.1"/>
</dbReference>
<feature type="domain" description="YhaN AAA" evidence="3">
    <location>
        <begin position="1"/>
        <end position="206"/>
    </location>
</feature>
<dbReference type="InterPro" id="IPR038734">
    <property type="entry name" value="YhaN_AAA"/>
</dbReference>
<dbReference type="InterPro" id="IPR027417">
    <property type="entry name" value="P-loop_NTPase"/>
</dbReference>
<dbReference type="Proteomes" id="UP000188604">
    <property type="component" value="Chromosome"/>
</dbReference>
<dbReference type="EMBL" id="CP014691">
    <property type="protein sequence ID" value="AQS88819.1"/>
    <property type="molecule type" value="Genomic_DNA"/>
</dbReference>
<evidence type="ECO:0000256" key="2">
    <source>
        <dbReference type="SAM" id="MobiDB-lite"/>
    </source>
</evidence>
<evidence type="ECO:0000259" key="3">
    <source>
        <dbReference type="Pfam" id="PF13514"/>
    </source>
</evidence>
<evidence type="ECO:0000256" key="1">
    <source>
        <dbReference type="SAM" id="Coils"/>
    </source>
</evidence>
<proteinExistence type="predicted"/>
<dbReference type="OrthoDB" id="9764467at2"/>
<evidence type="ECO:0000313" key="4">
    <source>
        <dbReference type="EMBL" id="AQS88819.1"/>
    </source>
</evidence>
<accession>A0A1U9KSW6</accession>
<feature type="coiled-coil region" evidence="1">
    <location>
        <begin position="817"/>
        <end position="854"/>
    </location>
</feature>
<sequence length="1145" mass="126523">MRLNTLDLIRYGRFENRRLSFPKASRDFHVILGRNEAGKSTTLSAIGDLLFGFPHHKTQDWRFEAGLLRVGSDIDLGTQRLACIRRRGRSGTLRDGRDDGIVDETLLTSSLDGLDRTGFERLWSLDHQRLRQGGAQIAAFRDDLGQQLLSAGFGLAGIRTVLDELETEAATLWKSRSRNALVNAARARWSEAEKSLRDDAVSTRLWKEAQAQRDTLAARQAALQRDIDRITRSLAKLTRIQAVARPLRELAELETSLAGIDAPLFDAADEEAFERGIHALTSARHDIVRCRQAIDGLQPQYDALRPNALLLDDAAAITGLRDDSIAQRSERACLPARERQLLEDDARLTVLAQALGQAAADATSLLARLPDRQAIGQLQALLAERRTLEGREEQGIAQLKMQQQRLAELAPDDETTTPRDIRPLRETVDAVARLGDLDEQLHAARKHATSARRRRDDAFARLRPWSGDDVALRCLIVPDAAQLTDAQQTARRHAAQREESQRQQRAARHDVERLAYERDNLRSRAVVSAEQIAEARVRRDRSAEALRQYWTEGGLFDETRWSSVITIMAEADALADRRFDAASHAARLAQIERDMAAGNLAEKQATETLAAIETAAADAEAAWQRMVQRGGLPPLSPDELQAWLARRDAALAETVAAEDSDTAEQALHAKRNSAMASLRAVLRHAPTGDQLADWLARAGVERGEDDACQARVQRQQQSIEDQRNALRRAEANRSEIAVARTAWEGRWADAARRAGLPPETAADMLTRIDEVRHLAFDVRKSRDAIALTKRSAEAHDAAIAGLAERHGVPEDTTSARLDALLRLLTEAQEAARQAESLKQRLDDQHRNLRDHRAAEHEATSALQPLAERAGTQEPSALREAIVRARGIRALLARRVDKEAQLLELGEGLSIAQLRAEAEQADPDALRADKGHLSEELARLQREKDDATARFGEATESLRQLETRTGAHEAAADAQAALAEINTHAEDYVRSRLQVAILRRIVARQRLATRNPLLQRAGELFSRLTCGRYRGLSVLDDGAPELVGICADGTEMVRVDAMSEGTADQLFLALRLAALDGALARNVALPFVADDLFITFDEARAEAGLTVLGDMAERTQVLFLTHHAHIAALAKDLLDAPVVELDTVPV</sequence>
<feature type="coiled-coil region" evidence="1">
    <location>
        <begin position="712"/>
        <end position="739"/>
    </location>
</feature>
<evidence type="ECO:0000313" key="5">
    <source>
        <dbReference type="Proteomes" id="UP000188604"/>
    </source>
</evidence>
<dbReference type="STRING" id="320497.A0U93_13780"/>
<dbReference type="PANTHER" id="PTHR41259:SF1">
    <property type="entry name" value="DOUBLE-STRAND BREAK REPAIR RAD50 ATPASE, PUTATIVE-RELATED"/>
    <property type="match status" value="1"/>
</dbReference>
<organism evidence="4 5">
    <name type="scientific">Neoasaia chiangmaiensis</name>
    <dbReference type="NCBI Taxonomy" id="320497"/>
    <lineage>
        <taxon>Bacteria</taxon>
        <taxon>Pseudomonadati</taxon>
        <taxon>Pseudomonadota</taxon>
        <taxon>Alphaproteobacteria</taxon>
        <taxon>Acetobacterales</taxon>
        <taxon>Acetobacteraceae</taxon>
        <taxon>Neoasaia</taxon>
    </lineage>
</organism>
<feature type="region of interest" description="Disordered" evidence="2">
    <location>
        <begin position="486"/>
        <end position="509"/>
    </location>
</feature>
<keyword evidence="1" id="KW-0175">Coiled coil</keyword>
<dbReference type="KEGG" id="nch:A0U93_13780"/>
<gene>
    <name evidence="4" type="ORF">A0U93_13780</name>
</gene>
<dbReference type="SUPFAM" id="SSF52540">
    <property type="entry name" value="P-loop containing nucleoside triphosphate hydrolases"/>
    <property type="match status" value="1"/>
</dbReference>
<name>A0A1U9KSW6_9PROT</name>
<reference evidence="4 5" key="1">
    <citation type="submission" date="2016-03" db="EMBL/GenBank/DDBJ databases">
        <title>Acetic acid bacteria sequencing.</title>
        <authorList>
            <person name="Brandt J."/>
            <person name="Jakob F."/>
            <person name="Vogel R.F."/>
        </authorList>
    </citation>
    <scope>NUCLEOTIDE SEQUENCE [LARGE SCALE GENOMIC DNA]</scope>
    <source>
        <strain evidence="4 5">NBRC 101099</strain>
    </source>
</reference>
<feature type="coiled-coil region" evidence="1">
    <location>
        <begin position="929"/>
        <end position="963"/>
    </location>
</feature>
<dbReference type="AlphaFoldDB" id="A0A1U9KSW6"/>
<dbReference type="Gene3D" id="3.40.50.300">
    <property type="entry name" value="P-loop containing nucleotide triphosphate hydrolases"/>
    <property type="match status" value="2"/>
</dbReference>
<keyword evidence="5" id="KW-1185">Reference proteome</keyword>
<dbReference type="PANTHER" id="PTHR41259">
    <property type="entry name" value="DOUBLE-STRAND BREAK REPAIR RAD50 ATPASE, PUTATIVE-RELATED"/>
    <property type="match status" value="1"/>
</dbReference>
<protein>
    <recommendedName>
        <fullName evidence="3">YhaN AAA domain-containing protein</fullName>
    </recommendedName>
</protein>
<dbReference type="Pfam" id="PF13514">
    <property type="entry name" value="AAA_27"/>
    <property type="match status" value="1"/>
</dbReference>